<reference evidence="1 2" key="1">
    <citation type="submission" date="2008-07" db="EMBL/GenBank/DDBJ databases">
        <authorList>
            <person name="El-Sayed N."/>
            <person name="Caler E."/>
            <person name="Inman J."/>
            <person name="Amedeo P."/>
            <person name="Hass B."/>
            <person name="Wortman J."/>
        </authorList>
    </citation>
    <scope>NUCLEOTIDE SEQUENCE [LARGE SCALE GENOMIC DNA]</scope>
    <source>
        <strain evidence="2">ATCC 50983 / TXsc</strain>
    </source>
</reference>
<evidence type="ECO:0000313" key="1">
    <source>
        <dbReference type="EMBL" id="EEQ97751.1"/>
    </source>
</evidence>
<name>C5LZT3_PERM5</name>
<dbReference type="CDD" id="cd06661">
    <property type="entry name" value="GGCT_like"/>
    <property type="match status" value="1"/>
</dbReference>
<gene>
    <name evidence="1" type="ORF">Pmar_PMAR004490</name>
</gene>
<dbReference type="EMBL" id="GG686971">
    <property type="protein sequence ID" value="EEQ97751.1"/>
    <property type="molecule type" value="Genomic_DNA"/>
</dbReference>
<dbReference type="GeneID" id="9037131"/>
<protein>
    <submittedName>
        <fullName evidence="1">Uncharacterized protein</fullName>
    </submittedName>
</protein>
<dbReference type="InterPro" id="IPR036568">
    <property type="entry name" value="GGCT-like_sf"/>
</dbReference>
<dbReference type="SUPFAM" id="SSF110857">
    <property type="entry name" value="Gamma-glutamyl cyclotransferase-like"/>
    <property type="match status" value="1"/>
</dbReference>
<dbReference type="InterPro" id="IPR013024">
    <property type="entry name" value="GGCT-like"/>
</dbReference>
<proteinExistence type="predicted"/>
<sequence length="244" mass="27941">MEPREIFVKEGYYANVRPSLGAKVILSVHGVVNYLSRSGLERLDNFESPHYERRWVKVQLYGGDGEVMEAMLYIQPQREQGIEGLPGRRYLKTLIAGAVKADLDQCWIARLQSLPFVDFRKFDIDSAERRALIHGRVFEKEEIVDSRKMQNRLLVSLLGIVLATPENLDKIEKMIYSSGDDLNVTLARFVSYEPPPVDGRNLSAEHRGFIETVMESATTDTRRLEIVGRLAGEFDFYWNNKGNL</sequence>
<dbReference type="Proteomes" id="UP000007800">
    <property type="component" value="Unassembled WGS sequence"/>
</dbReference>
<dbReference type="InParanoid" id="C5LZT3"/>
<dbReference type="AlphaFoldDB" id="C5LZT3"/>
<evidence type="ECO:0000313" key="2">
    <source>
        <dbReference type="Proteomes" id="UP000007800"/>
    </source>
</evidence>
<dbReference type="RefSeq" id="XP_002765034.1">
    <property type="nucleotide sequence ID" value="XM_002764988.1"/>
</dbReference>
<organism evidence="2">
    <name type="scientific">Perkinsus marinus (strain ATCC 50983 / TXsc)</name>
    <dbReference type="NCBI Taxonomy" id="423536"/>
    <lineage>
        <taxon>Eukaryota</taxon>
        <taxon>Sar</taxon>
        <taxon>Alveolata</taxon>
        <taxon>Perkinsozoa</taxon>
        <taxon>Perkinsea</taxon>
        <taxon>Perkinsida</taxon>
        <taxon>Perkinsidae</taxon>
        <taxon>Perkinsus</taxon>
    </lineage>
</organism>
<dbReference type="Gene3D" id="3.10.490.10">
    <property type="entry name" value="Gamma-glutamyl cyclotransferase-like"/>
    <property type="match status" value="1"/>
</dbReference>
<accession>C5LZT3</accession>
<dbReference type="Pfam" id="PF13772">
    <property type="entry name" value="AIG2_2"/>
    <property type="match status" value="1"/>
</dbReference>
<dbReference type="OrthoDB" id="2924818at2759"/>
<keyword evidence="2" id="KW-1185">Reference proteome</keyword>